<evidence type="ECO:0000313" key="2">
    <source>
        <dbReference type="Proteomes" id="UP001237105"/>
    </source>
</evidence>
<dbReference type="EMBL" id="JASCIS010000004">
    <property type="protein sequence ID" value="MDI3418090.1"/>
    <property type="molecule type" value="Genomic_DNA"/>
</dbReference>
<reference evidence="1 2" key="1">
    <citation type="submission" date="2023-05" db="EMBL/GenBank/DDBJ databases">
        <title>Draft genome sequence of Streptomyces sp. B-S-A12 isolated from a cave soil in Thailand.</title>
        <authorList>
            <person name="Chamroensaksri N."/>
            <person name="Muangham S."/>
        </authorList>
    </citation>
    <scope>NUCLEOTIDE SEQUENCE [LARGE SCALE GENOMIC DNA]</scope>
    <source>
        <strain evidence="1 2">B-S-A12</strain>
    </source>
</reference>
<sequence length="115" mass="12900">MTRPPTPSRPFGSYTEEQVREEGLRLAHAKGLTGYLADWYVEHFLEVCAEAYAEGYAEGCAEALEVIFRRRGLDVPDGLRERVMSCRDDEVLGEWISRSRTVESASDIFDGGAQP</sequence>
<gene>
    <name evidence="1" type="ORF">QIT00_05855</name>
</gene>
<keyword evidence="2" id="KW-1185">Reference proteome</keyword>
<dbReference type="RefSeq" id="WP_282534003.1">
    <property type="nucleotide sequence ID" value="NZ_JASCIS010000004.1"/>
</dbReference>
<evidence type="ECO:0000313" key="1">
    <source>
        <dbReference type="EMBL" id="MDI3418090.1"/>
    </source>
</evidence>
<organism evidence="1 2">
    <name type="scientific">Streptomyces luteolus</name>
    <dbReference type="NCBI Taxonomy" id="3043615"/>
    <lineage>
        <taxon>Bacteria</taxon>
        <taxon>Bacillati</taxon>
        <taxon>Actinomycetota</taxon>
        <taxon>Actinomycetes</taxon>
        <taxon>Kitasatosporales</taxon>
        <taxon>Streptomycetaceae</taxon>
        <taxon>Streptomyces</taxon>
    </lineage>
</organism>
<proteinExistence type="predicted"/>
<comment type="caution">
    <text evidence="1">The sequence shown here is derived from an EMBL/GenBank/DDBJ whole genome shotgun (WGS) entry which is preliminary data.</text>
</comment>
<accession>A0ABT6SS69</accession>
<dbReference type="Proteomes" id="UP001237105">
    <property type="component" value="Unassembled WGS sequence"/>
</dbReference>
<name>A0ABT6SS69_9ACTN</name>
<protein>
    <submittedName>
        <fullName evidence="1">Uncharacterized protein</fullName>
    </submittedName>
</protein>